<feature type="region of interest" description="Disordered" evidence="1">
    <location>
        <begin position="183"/>
        <end position="225"/>
    </location>
</feature>
<proteinExistence type="predicted"/>
<dbReference type="OrthoDB" id="5419922at2759"/>
<comment type="caution">
    <text evidence="2">The sequence shown here is derived from an EMBL/GenBank/DDBJ whole genome shotgun (WGS) entry which is preliminary data.</text>
</comment>
<dbReference type="VEuPathDB" id="FungiDB:AB675_11008"/>
<dbReference type="RefSeq" id="XP_017995506.1">
    <property type="nucleotide sequence ID" value="XM_018139820.1"/>
</dbReference>
<dbReference type="GeneID" id="28731700"/>
<feature type="region of interest" description="Disordered" evidence="1">
    <location>
        <begin position="535"/>
        <end position="659"/>
    </location>
</feature>
<feature type="compositionally biased region" description="Basic and acidic residues" evidence="1">
    <location>
        <begin position="342"/>
        <end position="355"/>
    </location>
</feature>
<feature type="compositionally biased region" description="Basic and acidic residues" evidence="1">
    <location>
        <begin position="204"/>
        <end position="218"/>
    </location>
</feature>
<feature type="compositionally biased region" description="Acidic residues" evidence="1">
    <location>
        <begin position="541"/>
        <end position="551"/>
    </location>
</feature>
<evidence type="ECO:0000313" key="3">
    <source>
        <dbReference type="Proteomes" id="UP000038010"/>
    </source>
</evidence>
<feature type="compositionally biased region" description="Low complexity" evidence="1">
    <location>
        <begin position="607"/>
        <end position="627"/>
    </location>
</feature>
<dbReference type="AlphaFoldDB" id="A0A0N1HHY8"/>
<evidence type="ECO:0000313" key="2">
    <source>
        <dbReference type="EMBL" id="KPI35543.1"/>
    </source>
</evidence>
<feature type="region of interest" description="Disordered" evidence="1">
    <location>
        <begin position="470"/>
        <end position="509"/>
    </location>
</feature>
<dbReference type="Proteomes" id="UP000038010">
    <property type="component" value="Unassembled WGS sequence"/>
</dbReference>
<dbReference type="STRING" id="1664694.A0A0N1HHY8"/>
<reference evidence="2 3" key="1">
    <citation type="submission" date="2015-06" db="EMBL/GenBank/DDBJ databases">
        <title>Draft genome of the ant-associated black yeast Phialophora attae CBS 131958.</title>
        <authorList>
            <person name="Moreno L.F."/>
            <person name="Stielow B.J."/>
            <person name="de Hoog S."/>
            <person name="Vicente V.A."/>
            <person name="Weiss V.A."/>
            <person name="de Vries M."/>
            <person name="Cruz L.M."/>
            <person name="Souza E.M."/>
        </authorList>
    </citation>
    <scope>NUCLEOTIDE SEQUENCE [LARGE SCALE GENOMIC DNA]</scope>
    <source>
        <strain evidence="2 3">CBS 131958</strain>
    </source>
</reference>
<protein>
    <submittedName>
        <fullName evidence="2">Uncharacterized protein</fullName>
    </submittedName>
</protein>
<dbReference type="EMBL" id="LFJN01000039">
    <property type="protein sequence ID" value="KPI35543.1"/>
    <property type="molecule type" value="Genomic_DNA"/>
</dbReference>
<name>A0A0N1HHY8_9EURO</name>
<accession>A0A0N1HHY8</accession>
<sequence>MATKALPYPRPVSPLNIEDIPLCAGTYIYAEPKSDDTEAEAALRASKRRRRIRDNAEAVLRGESIFILSAGIKGPFRTPWSNPWRETQKTVEKEIPETAHHTRIVGRTPPTVSGSKDVRSRHADYVDLTVDDIEFTQPPIVTHKSPKDVFKKTTAPRVVAPNEGTFTTAERVEDWLRTNDAFGGSSGSVRAMDIRSSPTPATRPSREAAPDLEPKRPVSADGQNMNTEIGNWARLQNPVAEAEIEQNSSQQTHESQDRAEAAILENKRRSVHRLPPSTNLPAFEYRRGRRPNKAPDAEGVQEEANQVTDAVVLDKDYQSKSGPNAKAAIPQPETVKSQVPDLSRETSKATTRRELPAGQVTSEIVLGISNAQSTGELLQPVQPPTQTSLRDGVLEGGKSGAELQKEHPPREEAASTAQDPADDEMDTTDALIDRLNAGLADNRTPARNLDTQALLGDIAPFPISTIKKIGMTSDKRSTPVTATRARTSATTKRTKKKASFAADPLSDESQTSIKNGFQVRKSAIIDSSLYYPKSKDAVLPQDDDDDDEPDSLDPPSIDQTHRPAPAPAPAPATDAFTVQKPFKQPKSILKQALKHPSSMPSSAPPGTTLTATAVTNTYGSTSNGSTNRPNAQPRPTAIENGTSAGLESDGVMPDMDMEGFDMDATIDDIGTWLGSWDVEREAAKIANR</sequence>
<organism evidence="2 3">
    <name type="scientific">Cyphellophora attinorum</name>
    <dbReference type="NCBI Taxonomy" id="1664694"/>
    <lineage>
        <taxon>Eukaryota</taxon>
        <taxon>Fungi</taxon>
        <taxon>Dikarya</taxon>
        <taxon>Ascomycota</taxon>
        <taxon>Pezizomycotina</taxon>
        <taxon>Eurotiomycetes</taxon>
        <taxon>Chaetothyriomycetidae</taxon>
        <taxon>Chaetothyriales</taxon>
        <taxon>Cyphellophoraceae</taxon>
        <taxon>Cyphellophora</taxon>
    </lineage>
</organism>
<evidence type="ECO:0000256" key="1">
    <source>
        <dbReference type="SAM" id="MobiDB-lite"/>
    </source>
</evidence>
<feature type="compositionally biased region" description="Basic and acidic residues" evidence="1">
    <location>
        <begin position="403"/>
        <end position="413"/>
    </location>
</feature>
<feature type="region of interest" description="Disordered" evidence="1">
    <location>
        <begin position="375"/>
        <end position="425"/>
    </location>
</feature>
<feature type="region of interest" description="Disordered" evidence="1">
    <location>
        <begin position="265"/>
        <end position="356"/>
    </location>
</feature>
<gene>
    <name evidence="2" type="ORF">AB675_11008</name>
</gene>
<keyword evidence="3" id="KW-1185">Reference proteome</keyword>
<feature type="compositionally biased region" description="Low complexity" evidence="1">
    <location>
        <begin position="481"/>
        <end position="491"/>
    </location>
</feature>